<evidence type="ECO:0000256" key="2">
    <source>
        <dbReference type="SAM" id="MobiDB-lite"/>
    </source>
</evidence>
<proteinExistence type="predicted"/>
<evidence type="ECO:0000313" key="3">
    <source>
        <dbReference type="EMBL" id="KAJ7024128.1"/>
    </source>
</evidence>
<accession>A0AAD6WR78</accession>
<sequence length="300" mass="32607">MTRKIDIENRSDQRPSRRRNAISSASVAPPREEDCVLLPAPSSRSFSAKVVVGLDIHRRRRLCDARVRLSKPELWPQSASLLLFPLSLITTSTIRIDTRHPIIGIGIGNPSLAYGRLIPISFPSTSPVACWSTPSLCSRLLAGQRLRHRDPRGSTTPHTLIHAARSTMGGCISSPAPPGAEVSERDRALHRQAEKQLKEAKAKMQAQVKVPTTRGRQAAECEHLDAAGLRTVRLPCAAAVEGCFHFHYLTRSVSVCAHTVLAASVQMANGGCLRGARPLKRCAALAPSWVALALALLLQR</sequence>
<feature type="region of interest" description="Disordered" evidence="2">
    <location>
        <begin position="1"/>
        <end position="27"/>
    </location>
</feature>
<dbReference type="AlphaFoldDB" id="A0AAD6WR78"/>
<feature type="compositionally biased region" description="Basic and acidic residues" evidence="2">
    <location>
        <begin position="1"/>
        <end position="15"/>
    </location>
</feature>
<dbReference type="Proteomes" id="UP001218188">
    <property type="component" value="Unassembled WGS sequence"/>
</dbReference>
<name>A0AAD6WR78_9AGAR</name>
<gene>
    <name evidence="3" type="ORF">C8F04DRAFT_1401329</name>
</gene>
<reference evidence="3" key="1">
    <citation type="submission" date="2023-03" db="EMBL/GenBank/DDBJ databases">
        <title>Massive genome expansion in bonnet fungi (Mycena s.s.) driven by repeated elements and novel gene families across ecological guilds.</title>
        <authorList>
            <consortium name="Lawrence Berkeley National Laboratory"/>
            <person name="Harder C.B."/>
            <person name="Miyauchi S."/>
            <person name="Viragh M."/>
            <person name="Kuo A."/>
            <person name="Thoen E."/>
            <person name="Andreopoulos B."/>
            <person name="Lu D."/>
            <person name="Skrede I."/>
            <person name="Drula E."/>
            <person name="Henrissat B."/>
            <person name="Morin E."/>
            <person name="Kohler A."/>
            <person name="Barry K."/>
            <person name="LaButti K."/>
            <person name="Morin E."/>
            <person name="Salamov A."/>
            <person name="Lipzen A."/>
            <person name="Mereny Z."/>
            <person name="Hegedus B."/>
            <person name="Baldrian P."/>
            <person name="Stursova M."/>
            <person name="Weitz H."/>
            <person name="Taylor A."/>
            <person name="Grigoriev I.V."/>
            <person name="Nagy L.G."/>
            <person name="Martin F."/>
            <person name="Kauserud H."/>
        </authorList>
    </citation>
    <scope>NUCLEOTIDE SEQUENCE</scope>
    <source>
        <strain evidence="3">CBHHK200</strain>
    </source>
</reference>
<feature type="coiled-coil region" evidence="1">
    <location>
        <begin position="183"/>
        <end position="210"/>
    </location>
</feature>
<comment type="caution">
    <text evidence="3">The sequence shown here is derived from an EMBL/GenBank/DDBJ whole genome shotgun (WGS) entry which is preliminary data.</text>
</comment>
<keyword evidence="4" id="KW-1185">Reference proteome</keyword>
<evidence type="ECO:0000256" key="1">
    <source>
        <dbReference type="SAM" id="Coils"/>
    </source>
</evidence>
<keyword evidence="1" id="KW-0175">Coiled coil</keyword>
<organism evidence="3 4">
    <name type="scientific">Mycena alexandri</name>
    <dbReference type="NCBI Taxonomy" id="1745969"/>
    <lineage>
        <taxon>Eukaryota</taxon>
        <taxon>Fungi</taxon>
        <taxon>Dikarya</taxon>
        <taxon>Basidiomycota</taxon>
        <taxon>Agaricomycotina</taxon>
        <taxon>Agaricomycetes</taxon>
        <taxon>Agaricomycetidae</taxon>
        <taxon>Agaricales</taxon>
        <taxon>Marasmiineae</taxon>
        <taxon>Mycenaceae</taxon>
        <taxon>Mycena</taxon>
    </lineage>
</organism>
<evidence type="ECO:0000313" key="4">
    <source>
        <dbReference type="Proteomes" id="UP001218188"/>
    </source>
</evidence>
<protein>
    <submittedName>
        <fullName evidence="3">Uncharacterized protein</fullName>
    </submittedName>
</protein>
<dbReference type="EMBL" id="JARJCM010000175">
    <property type="protein sequence ID" value="KAJ7024128.1"/>
    <property type="molecule type" value="Genomic_DNA"/>
</dbReference>